<evidence type="ECO:0000313" key="4">
    <source>
        <dbReference type="Proteomes" id="UP001359559"/>
    </source>
</evidence>
<evidence type="ECO:0000313" key="3">
    <source>
        <dbReference type="EMBL" id="KAK7301733.1"/>
    </source>
</evidence>
<dbReference type="AlphaFoldDB" id="A0AAN9JMH4"/>
<accession>A0AAN9JMH4</accession>
<dbReference type="InterPro" id="IPR034430">
    <property type="entry name" value="PSY"/>
</dbReference>
<dbReference type="PANTHER" id="PTHR37177">
    <property type="entry name" value="PROTEIN PSY1"/>
    <property type="match status" value="1"/>
</dbReference>
<reference evidence="3 4" key="1">
    <citation type="submission" date="2024-01" db="EMBL/GenBank/DDBJ databases">
        <title>The genomes of 5 underutilized Papilionoideae crops provide insights into root nodulation and disease resistance.</title>
        <authorList>
            <person name="Yuan L."/>
        </authorList>
    </citation>
    <scope>NUCLEOTIDE SEQUENCE [LARGE SCALE GENOMIC DNA]</scope>
    <source>
        <strain evidence="3">LY-2023</strain>
        <tissue evidence="3">Leaf</tissue>
    </source>
</reference>
<feature type="signal peptide" evidence="2">
    <location>
        <begin position="1"/>
        <end position="27"/>
    </location>
</feature>
<sequence>MAFVAPSGLCISFFFCLTSLLLFSTTARNPIFFSNQGASSIVGRSLKVINLEDYDEVTANRGHDPWHRASGGGNSGRKG</sequence>
<evidence type="ECO:0000256" key="2">
    <source>
        <dbReference type="SAM" id="SignalP"/>
    </source>
</evidence>
<keyword evidence="4" id="KW-1185">Reference proteome</keyword>
<evidence type="ECO:0000256" key="1">
    <source>
        <dbReference type="SAM" id="MobiDB-lite"/>
    </source>
</evidence>
<feature type="compositionally biased region" description="Gly residues" evidence="1">
    <location>
        <begin position="70"/>
        <end position="79"/>
    </location>
</feature>
<organism evidence="3 4">
    <name type="scientific">Clitoria ternatea</name>
    <name type="common">Butterfly pea</name>
    <dbReference type="NCBI Taxonomy" id="43366"/>
    <lineage>
        <taxon>Eukaryota</taxon>
        <taxon>Viridiplantae</taxon>
        <taxon>Streptophyta</taxon>
        <taxon>Embryophyta</taxon>
        <taxon>Tracheophyta</taxon>
        <taxon>Spermatophyta</taxon>
        <taxon>Magnoliopsida</taxon>
        <taxon>eudicotyledons</taxon>
        <taxon>Gunneridae</taxon>
        <taxon>Pentapetalae</taxon>
        <taxon>rosids</taxon>
        <taxon>fabids</taxon>
        <taxon>Fabales</taxon>
        <taxon>Fabaceae</taxon>
        <taxon>Papilionoideae</taxon>
        <taxon>50 kb inversion clade</taxon>
        <taxon>NPAAA clade</taxon>
        <taxon>indigoferoid/millettioid clade</taxon>
        <taxon>Phaseoleae</taxon>
        <taxon>Clitoria</taxon>
    </lineage>
</organism>
<gene>
    <name evidence="3" type="ORF">RJT34_12605</name>
</gene>
<dbReference type="Proteomes" id="UP001359559">
    <property type="component" value="Unassembled WGS sequence"/>
</dbReference>
<name>A0AAN9JMH4_CLITE</name>
<comment type="caution">
    <text evidence="3">The sequence shown here is derived from an EMBL/GenBank/DDBJ whole genome shotgun (WGS) entry which is preliminary data.</text>
</comment>
<proteinExistence type="predicted"/>
<feature type="chain" id="PRO_5042994964" evidence="2">
    <location>
        <begin position="28"/>
        <end position="79"/>
    </location>
</feature>
<keyword evidence="2" id="KW-0732">Signal</keyword>
<feature type="region of interest" description="Disordered" evidence="1">
    <location>
        <begin position="60"/>
        <end position="79"/>
    </location>
</feature>
<protein>
    <submittedName>
        <fullName evidence="3">Uncharacterized protein</fullName>
    </submittedName>
</protein>
<dbReference type="PANTHER" id="PTHR37177:SF4">
    <property type="entry name" value="PROTEIN PSY1"/>
    <property type="match status" value="1"/>
</dbReference>
<dbReference type="EMBL" id="JAYKXN010000003">
    <property type="protein sequence ID" value="KAK7301733.1"/>
    <property type="molecule type" value="Genomic_DNA"/>
</dbReference>